<dbReference type="Proteomes" id="UP000834106">
    <property type="component" value="Chromosome 9"/>
</dbReference>
<dbReference type="EC" id="2.3.2.27" evidence="2"/>
<evidence type="ECO:0000313" key="5">
    <source>
        <dbReference type="Proteomes" id="UP000834106"/>
    </source>
</evidence>
<dbReference type="GO" id="GO:0061630">
    <property type="term" value="F:ubiquitin protein ligase activity"/>
    <property type="evidence" value="ECO:0007669"/>
    <property type="project" value="UniProtKB-EC"/>
</dbReference>
<sequence>MQIARKGVGNWLVAVAIDREMYAVGKMRYTIEEIEEGGYGPVFECYLDHTPVAVSSQGRTPLPEGKHMAPTLMATSVRIAEEIATALLSLHQMKPEPLVHHDLKKPGNILLDHNFTSAAGTFCYIDPEYQHTEVLGVKSDVYLSGIVLLQLLSGKPAIGLTHNIDRSIEMGMFEQMLDRSVSDWPVEEALNFAKLALQCAELRRKDRPERFLCFTVLNGTTD</sequence>
<dbReference type="EMBL" id="OU503044">
    <property type="protein sequence ID" value="CAI9767463.1"/>
    <property type="molecule type" value="Genomic_DNA"/>
</dbReference>
<name>A0AAD1ZEG4_9LAMI</name>
<organism evidence="4 5">
    <name type="scientific">Fraxinus pennsylvanica</name>
    <dbReference type="NCBI Taxonomy" id="56036"/>
    <lineage>
        <taxon>Eukaryota</taxon>
        <taxon>Viridiplantae</taxon>
        <taxon>Streptophyta</taxon>
        <taxon>Embryophyta</taxon>
        <taxon>Tracheophyta</taxon>
        <taxon>Spermatophyta</taxon>
        <taxon>Magnoliopsida</taxon>
        <taxon>eudicotyledons</taxon>
        <taxon>Gunneridae</taxon>
        <taxon>Pentapetalae</taxon>
        <taxon>asterids</taxon>
        <taxon>lamiids</taxon>
        <taxon>Lamiales</taxon>
        <taxon>Oleaceae</taxon>
        <taxon>Oleeae</taxon>
        <taxon>Fraxinus</taxon>
    </lineage>
</organism>
<evidence type="ECO:0000256" key="3">
    <source>
        <dbReference type="ARBA" id="ARBA00022786"/>
    </source>
</evidence>
<dbReference type="PANTHER" id="PTHR45647:SF132">
    <property type="entry name" value="KINASE WITH ADENINE NUCLEOTIDE ALPHA HYDROLASES-LIKE DOMAIN-CONTAINING PROTEIN"/>
    <property type="match status" value="1"/>
</dbReference>
<dbReference type="AlphaFoldDB" id="A0AAD1ZEG4"/>
<evidence type="ECO:0000313" key="4">
    <source>
        <dbReference type="EMBL" id="CAI9767463.1"/>
    </source>
</evidence>
<proteinExistence type="predicted"/>
<dbReference type="InterPro" id="IPR051348">
    <property type="entry name" value="U-box_ubiquitin_ligases"/>
</dbReference>
<accession>A0AAD1ZEG4</accession>
<dbReference type="SUPFAM" id="SSF56112">
    <property type="entry name" value="Protein kinase-like (PK-like)"/>
    <property type="match status" value="1"/>
</dbReference>
<evidence type="ECO:0000256" key="2">
    <source>
        <dbReference type="ARBA" id="ARBA00012483"/>
    </source>
</evidence>
<dbReference type="Gene3D" id="1.10.510.10">
    <property type="entry name" value="Transferase(Phosphotransferase) domain 1"/>
    <property type="match status" value="2"/>
</dbReference>
<protein>
    <recommendedName>
        <fullName evidence="2">RING-type E3 ubiquitin transferase</fullName>
        <ecNumber evidence="2">2.3.2.27</ecNumber>
    </recommendedName>
</protein>
<dbReference type="InterPro" id="IPR011009">
    <property type="entry name" value="Kinase-like_dom_sf"/>
</dbReference>
<reference evidence="4" key="1">
    <citation type="submission" date="2023-05" db="EMBL/GenBank/DDBJ databases">
        <authorList>
            <person name="Huff M."/>
        </authorList>
    </citation>
    <scope>NUCLEOTIDE SEQUENCE</scope>
</reference>
<gene>
    <name evidence="4" type="ORF">FPE_LOCUS14893</name>
</gene>
<comment type="catalytic activity">
    <reaction evidence="1">
        <text>S-ubiquitinyl-[E2 ubiquitin-conjugating enzyme]-L-cysteine + [acceptor protein]-L-lysine = [E2 ubiquitin-conjugating enzyme]-L-cysteine + N(6)-ubiquitinyl-[acceptor protein]-L-lysine.</text>
        <dbReference type="EC" id="2.3.2.27"/>
    </reaction>
</comment>
<evidence type="ECO:0000256" key="1">
    <source>
        <dbReference type="ARBA" id="ARBA00000900"/>
    </source>
</evidence>
<keyword evidence="3" id="KW-0833">Ubl conjugation pathway</keyword>
<keyword evidence="5" id="KW-1185">Reference proteome</keyword>
<dbReference type="PANTHER" id="PTHR45647">
    <property type="entry name" value="OS02G0152300 PROTEIN"/>
    <property type="match status" value="1"/>
</dbReference>